<dbReference type="EMBL" id="CP019640">
    <property type="protein sequence ID" value="AQQ52367.1"/>
    <property type="molecule type" value="Genomic_DNA"/>
</dbReference>
<dbReference type="Pfam" id="PF01661">
    <property type="entry name" value="Macro"/>
    <property type="match status" value="1"/>
</dbReference>
<dbReference type="SMART" id="SM00506">
    <property type="entry name" value="A1pp"/>
    <property type="match status" value="1"/>
</dbReference>
<dbReference type="Gene3D" id="3.40.220.10">
    <property type="entry name" value="Leucine Aminopeptidase, subunit E, domain 1"/>
    <property type="match status" value="1"/>
</dbReference>
<gene>
    <name evidence="2" type="ORF">B0X71_04060</name>
</gene>
<protein>
    <submittedName>
        <fullName evidence="2">RNase III inhibitor</fullName>
    </submittedName>
</protein>
<sequence length="324" mass="36752">MPLELIRNDITNMKADAIVNPVDADFRADGGVSAAIFKAAGERELRTACREFGRLAIGEAVRTASFQLPAKHIIHTTGPVWQGGREGEDQQLRNCYRNALRLAVSLGCESIAFPLISTGLYGYPKDRALRMAVAEIHEFLLSHELSVYIAVYDRAAFQLSGRLFRDVQSYIDEHYIEEREYGFARRSRSLNREIMLEESVQESIDELFGQLDESFSVRLMRLIDERDLKDPLVYKRANIDRKLFSKIRSSPDYTPRKTTALALAIALELNLQETADLLESAGYALSRSSRADVIIMYFIEAQNYDIFEINEVLFAHEQKLLGAS</sequence>
<evidence type="ECO:0000259" key="1">
    <source>
        <dbReference type="PROSITE" id="PS51154"/>
    </source>
</evidence>
<organism evidence="2 3">
    <name type="scientific">Planococcus lenghuensis</name>
    <dbReference type="NCBI Taxonomy" id="2213202"/>
    <lineage>
        <taxon>Bacteria</taxon>
        <taxon>Bacillati</taxon>
        <taxon>Bacillota</taxon>
        <taxon>Bacilli</taxon>
        <taxon>Bacillales</taxon>
        <taxon>Caryophanaceae</taxon>
        <taxon>Planococcus</taxon>
    </lineage>
</organism>
<reference evidence="2 3" key="1">
    <citation type="submission" date="2017-02" db="EMBL/GenBank/DDBJ databases">
        <title>The complete genomic sequence of a novel cold adapted crude oil-degrading bacterium Planococcus qaidamina Y42.</title>
        <authorList>
            <person name="Yang R."/>
        </authorList>
    </citation>
    <scope>NUCLEOTIDE SEQUENCE [LARGE SCALE GENOMIC DNA]</scope>
    <source>
        <strain evidence="2 3">Y42</strain>
    </source>
</reference>
<dbReference type="PANTHER" id="PTHR11106:SF27">
    <property type="entry name" value="MACRO DOMAIN-CONTAINING PROTEIN"/>
    <property type="match status" value="1"/>
</dbReference>
<dbReference type="PROSITE" id="PS51154">
    <property type="entry name" value="MACRO"/>
    <property type="match status" value="1"/>
</dbReference>
<feature type="domain" description="Macro" evidence="1">
    <location>
        <begin position="1"/>
        <end position="156"/>
    </location>
</feature>
<evidence type="ECO:0000313" key="2">
    <source>
        <dbReference type="EMBL" id="AQQ52367.1"/>
    </source>
</evidence>
<dbReference type="InterPro" id="IPR043472">
    <property type="entry name" value="Macro_dom-like"/>
</dbReference>
<dbReference type="Proteomes" id="UP000188184">
    <property type="component" value="Chromosome"/>
</dbReference>
<dbReference type="AlphaFoldDB" id="A0A1Q2KX21"/>
<proteinExistence type="predicted"/>
<dbReference type="RefSeq" id="WP_077588249.1">
    <property type="nucleotide sequence ID" value="NZ_CP019640.1"/>
</dbReference>
<dbReference type="PANTHER" id="PTHR11106">
    <property type="entry name" value="GANGLIOSIDE INDUCED DIFFERENTIATION ASSOCIATED PROTEIN 2-RELATED"/>
    <property type="match status" value="1"/>
</dbReference>
<name>A0A1Q2KX21_9BACL</name>
<dbReference type="KEGG" id="pmar:B0X71_04060"/>
<keyword evidence="3" id="KW-1185">Reference proteome</keyword>
<dbReference type="SUPFAM" id="SSF52949">
    <property type="entry name" value="Macro domain-like"/>
    <property type="match status" value="1"/>
</dbReference>
<dbReference type="OrthoDB" id="6194521at2"/>
<evidence type="ECO:0000313" key="3">
    <source>
        <dbReference type="Proteomes" id="UP000188184"/>
    </source>
</evidence>
<accession>A0A1Q2KX21</accession>
<dbReference type="InterPro" id="IPR002589">
    <property type="entry name" value="Macro_dom"/>
</dbReference>